<protein>
    <submittedName>
        <fullName evidence="4">Uncharacterized protein LOC108821855</fullName>
    </submittedName>
</protein>
<dbReference type="OrthoDB" id="1748554at2759"/>
<proteinExistence type="predicted"/>
<dbReference type="InterPro" id="IPR026960">
    <property type="entry name" value="RVT-Znf"/>
</dbReference>
<reference evidence="4" key="2">
    <citation type="submission" date="2025-08" db="UniProtKB">
        <authorList>
            <consortium name="RefSeq"/>
        </authorList>
    </citation>
    <scope>IDENTIFICATION</scope>
    <source>
        <tissue evidence="4">Leaf</tissue>
    </source>
</reference>
<evidence type="ECO:0000256" key="1">
    <source>
        <dbReference type="SAM" id="SignalP"/>
    </source>
</evidence>
<evidence type="ECO:0000313" key="3">
    <source>
        <dbReference type="Proteomes" id="UP000504610"/>
    </source>
</evidence>
<feature type="chain" id="PRO_5026783857" evidence="1">
    <location>
        <begin position="20"/>
        <end position="347"/>
    </location>
</feature>
<evidence type="ECO:0000313" key="4">
    <source>
        <dbReference type="RefSeq" id="XP_018450346.1"/>
    </source>
</evidence>
<dbReference type="GeneID" id="108821855"/>
<keyword evidence="3" id="KW-1185">Reference proteome</keyword>
<gene>
    <name evidence="4" type="primary">LOC108821855</name>
</gene>
<dbReference type="PANTHER" id="PTHR33116">
    <property type="entry name" value="REVERSE TRANSCRIPTASE ZINC-BINDING DOMAIN-CONTAINING PROTEIN-RELATED-RELATED"/>
    <property type="match status" value="1"/>
</dbReference>
<name>A0A6J0KS58_RAPSA</name>
<dbReference type="PANTHER" id="PTHR33116:SF84">
    <property type="entry name" value="RNA-DIRECTED DNA POLYMERASE"/>
    <property type="match status" value="1"/>
</dbReference>
<dbReference type="KEGG" id="rsz:108821855"/>
<dbReference type="AlphaFoldDB" id="A0A6J0KS58"/>
<accession>A0A6J0KS58</accession>
<feature type="signal peptide" evidence="1">
    <location>
        <begin position="1"/>
        <end position="19"/>
    </location>
</feature>
<evidence type="ECO:0000259" key="2">
    <source>
        <dbReference type="Pfam" id="PF13966"/>
    </source>
</evidence>
<keyword evidence="1" id="KW-0732">Signal</keyword>
<feature type="domain" description="Reverse transcriptase zinc-binding" evidence="2">
    <location>
        <begin position="157"/>
        <end position="241"/>
    </location>
</feature>
<reference evidence="3" key="1">
    <citation type="journal article" date="2019" name="Database">
        <title>The radish genome database (RadishGD): an integrated information resource for radish genomics.</title>
        <authorList>
            <person name="Yu H.J."/>
            <person name="Baek S."/>
            <person name="Lee Y.J."/>
            <person name="Cho A."/>
            <person name="Mun J.H."/>
        </authorList>
    </citation>
    <scope>NUCLEOTIDE SEQUENCE [LARGE SCALE GENOMIC DNA]</scope>
    <source>
        <strain evidence="3">cv. WK10039</strain>
    </source>
</reference>
<dbReference type="Proteomes" id="UP000504610">
    <property type="component" value="Chromosome 1"/>
</dbReference>
<sequence length="347" mass="39473">MVFRLKRLWLFFYGSGSLWVPWIKENRFNGRSLWLINDAPRFSSAVRSMLQLKDQLHSFLRCSVGDGNTALFWYDYWTELGPLNLLFGTTGSRSLRIPLAATVSRAVNNGNWNLPPARSEFAETLQIILSATPVPSADFRGDVYLWRNASGGFGPSFSSRVTWERLRVVAPVVPWHSVVWFKEEIPRCSFITWTAFLGRLPTRDRLISWGLSVPPGCVLCSSADESTSHLLFICLFAVATWTRFCGRYLASRPSSLADVLHLSQHLSGPNASRAVVVLKLLNQVIVYNLWRERNSRIFTGVSSTHHAIFHKIDRSMRDRLLSLSRPSVIAPSPSLLELYFWFISPYS</sequence>
<organism evidence="3 4">
    <name type="scientific">Raphanus sativus</name>
    <name type="common">Radish</name>
    <name type="synonym">Raphanus raphanistrum var. sativus</name>
    <dbReference type="NCBI Taxonomy" id="3726"/>
    <lineage>
        <taxon>Eukaryota</taxon>
        <taxon>Viridiplantae</taxon>
        <taxon>Streptophyta</taxon>
        <taxon>Embryophyta</taxon>
        <taxon>Tracheophyta</taxon>
        <taxon>Spermatophyta</taxon>
        <taxon>Magnoliopsida</taxon>
        <taxon>eudicotyledons</taxon>
        <taxon>Gunneridae</taxon>
        <taxon>Pentapetalae</taxon>
        <taxon>rosids</taxon>
        <taxon>malvids</taxon>
        <taxon>Brassicales</taxon>
        <taxon>Brassicaceae</taxon>
        <taxon>Brassiceae</taxon>
        <taxon>Raphanus</taxon>
    </lineage>
</organism>
<dbReference type="RefSeq" id="XP_018450346.1">
    <property type="nucleotide sequence ID" value="XM_018594844.2"/>
</dbReference>
<dbReference type="Pfam" id="PF13966">
    <property type="entry name" value="zf-RVT"/>
    <property type="match status" value="1"/>
</dbReference>